<feature type="transmembrane region" description="Helical" evidence="5">
    <location>
        <begin position="118"/>
        <end position="142"/>
    </location>
</feature>
<dbReference type="STRING" id="286115.A0A507DB40"/>
<reference evidence="7 8" key="1">
    <citation type="journal article" date="2019" name="Sci. Rep.">
        <title>Comparative genomics of chytrid fungi reveal insights into the obligate biotrophic and pathogenic lifestyle of Synchytrium endobioticum.</title>
        <authorList>
            <person name="van de Vossenberg B.T.L.H."/>
            <person name="Warris S."/>
            <person name="Nguyen H.D.T."/>
            <person name="van Gent-Pelzer M.P.E."/>
            <person name="Joly D.L."/>
            <person name="van de Geest H.C."/>
            <person name="Bonants P.J.M."/>
            <person name="Smith D.S."/>
            <person name="Levesque C.A."/>
            <person name="van der Lee T.A.J."/>
        </authorList>
    </citation>
    <scope>NUCLEOTIDE SEQUENCE [LARGE SCALE GENOMIC DNA]</scope>
    <source>
        <strain evidence="7 8">MB42</strain>
    </source>
</reference>
<evidence type="ECO:0000256" key="5">
    <source>
        <dbReference type="SAM" id="Phobius"/>
    </source>
</evidence>
<keyword evidence="2 5" id="KW-0812">Transmembrane</keyword>
<accession>A0A507DB40</accession>
<keyword evidence="8" id="KW-1185">Reference proteome</keyword>
<proteinExistence type="predicted"/>
<keyword evidence="4 5" id="KW-0472">Membrane</keyword>
<dbReference type="GO" id="GO:0005506">
    <property type="term" value="F:iron ion binding"/>
    <property type="evidence" value="ECO:0007669"/>
    <property type="project" value="InterPro"/>
</dbReference>
<dbReference type="Proteomes" id="UP000317494">
    <property type="component" value="Unassembled WGS sequence"/>
</dbReference>
<comment type="subcellular location">
    <subcellularLocation>
        <location evidence="1">Membrane</location>
    </subcellularLocation>
</comment>
<dbReference type="GO" id="GO:0016020">
    <property type="term" value="C:membrane"/>
    <property type="evidence" value="ECO:0007669"/>
    <property type="project" value="UniProtKB-SubCell"/>
</dbReference>
<dbReference type="GO" id="GO:0016491">
    <property type="term" value="F:oxidoreductase activity"/>
    <property type="evidence" value="ECO:0007669"/>
    <property type="project" value="InterPro"/>
</dbReference>
<evidence type="ECO:0000313" key="8">
    <source>
        <dbReference type="Proteomes" id="UP000317494"/>
    </source>
</evidence>
<dbReference type="PANTHER" id="PTHR11863">
    <property type="entry name" value="STEROL DESATURASE"/>
    <property type="match status" value="1"/>
</dbReference>
<feature type="transmembrane region" description="Helical" evidence="5">
    <location>
        <begin position="185"/>
        <end position="209"/>
    </location>
</feature>
<evidence type="ECO:0000259" key="6">
    <source>
        <dbReference type="Pfam" id="PF04116"/>
    </source>
</evidence>
<name>A0A507DB40_9FUNG</name>
<evidence type="ECO:0000256" key="3">
    <source>
        <dbReference type="ARBA" id="ARBA00022989"/>
    </source>
</evidence>
<feature type="transmembrane region" description="Helical" evidence="5">
    <location>
        <begin position="43"/>
        <end position="66"/>
    </location>
</feature>
<evidence type="ECO:0000256" key="2">
    <source>
        <dbReference type="ARBA" id="ARBA00022692"/>
    </source>
</evidence>
<dbReference type="Pfam" id="PF04116">
    <property type="entry name" value="FA_hydroxylase"/>
    <property type="match status" value="1"/>
</dbReference>
<feature type="domain" description="Fatty acid hydroxylase" evidence="6">
    <location>
        <begin position="130"/>
        <end position="254"/>
    </location>
</feature>
<dbReference type="GO" id="GO:0008610">
    <property type="term" value="P:lipid biosynthetic process"/>
    <property type="evidence" value="ECO:0007669"/>
    <property type="project" value="InterPro"/>
</dbReference>
<gene>
    <name evidence="7" type="ORF">SeMB42_g03133</name>
</gene>
<organism evidence="7 8">
    <name type="scientific">Synchytrium endobioticum</name>
    <dbReference type="NCBI Taxonomy" id="286115"/>
    <lineage>
        <taxon>Eukaryota</taxon>
        <taxon>Fungi</taxon>
        <taxon>Fungi incertae sedis</taxon>
        <taxon>Chytridiomycota</taxon>
        <taxon>Chytridiomycota incertae sedis</taxon>
        <taxon>Chytridiomycetes</taxon>
        <taxon>Synchytriales</taxon>
        <taxon>Synchytriaceae</taxon>
        <taxon>Synchytrium</taxon>
    </lineage>
</organism>
<dbReference type="InterPro" id="IPR006694">
    <property type="entry name" value="Fatty_acid_hydroxylase"/>
</dbReference>
<evidence type="ECO:0000256" key="4">
    <source>
        <dbReference type="ARBA" id="ARBA00023136"/>
    </source>
</evidence>
<sequence>MEHIVNFLDDIILDTVFRSPYFPSALSPYFAIRTCAIRQCVTLWLIGAIGGSLIYFIFATLSYIFVFDHNLKNHPKYLPNQITREITMTLQNIPIISFLTVPWWFAELRGYSKLYTDSVGYPFLVLSAFTFLAFTDMLIYFIHRAEHHPSVYFWLHKPHHLYKIPTPFASHAFHPLDGYLQSIPYHIYIFLFPLHSWLYLGLFVFVNVWTISIHDGAHLYGGGILNGTAHHTIHHAKFNYNYGQYFTLWDRIGGSYRYPEEEYKKHMMWQRVERKMEIDELNTARMEKEQMNGHANGNGAAGGLVECDSSEGYCKVKINGHATTAIASKRSARRRE</sequence>
<dbReference type="AlphaFoldDB" id="A0A507DB40"/>
<evidence type="ECO:0000313" key="7">
    <source>
        <dbReference type="EMBL" id="TPX48120.1"/>
    </source>
</evidence>
<evidence type="ECO:0000256" key="1">
    <source>
        <dbReference type="ARBA" id="ARBA00004370"/>
    </source>
</evidence>
<keyword evidence="3 5" id="KW-1133">Transmembrane helix</keyword>
<dbReference type="VEuPathDB" id="FungiDB:SeMB42_g03133"/>
<comment type="caution">
    <text evidence="7">The sequence shown here is derived from an EMBL/GenBank/DDBJ whole genome shotgun (WGS) entry which is preliminary data.</text>
</comment>
<feature type="transmembrane region" description="Helical" evidence="5">
    <location>
        <begin position="86"/>
        <end position="106"/>
    </location>
</feature>
<dbReference type="InterPro" id="IPR050307">
    <property type="entry name" value="Sterol_Desaturase_Related"/>
</dbReference>
<dbReference type="EMBL" id="QEAN01000106">
    <property type="protein sequence ID" value="TPX48120.1"/>
    <property type="molecule type" value="Genomic_DNA"/>
</dbReference>
<protein>
    <recommendedName>
        <fullName evidence="6">Fatty acid hydroxylase domain-containing protein</fullName>
    </recommendedName>
</protein>